<dbReference type="EMBL" id="BOOW01000042">
    <property type="protein sequence ID" value="GII96094.1"/>
    <property type="molecule type" value="Genomic_DNA"/>
</dbReference>
<dbReference type="InterPro" id="IPR012334">
    <property type="entry name" value="Pectin_lyas_fold"/>
</dbReference>
<feature type="region of interest" description="Disordered" evidence="1">
    <location>
        <begin position="715"/>
        <end position="740"/>
    </location>
</feature>
<evidence type="ECO:0008006" key="4">
    <source>
        <dbReference type="Google" id="ProtNLM"/>
    </source>
</evidence>
<evidence type="ECO:0000256" key="1">
    <source>
        <dbReference type="SAM" id="MobiDB-lite"/>
    </source>
</evidence>
<dbReference type="InterPro" id="IPR011050">
    <property type="entry name" value="Pectin_lyase_fold/virulence"/>
</dbReference>
<dbReference type="SMART" id="SM00710">
    <property type="entry name" value="PbH1"/>
    <property type="match status" value="8"/>
</dbReference>
<gene>
    <name evidence="2" type="ORF">Ssi02_63250</name>
</gene>
<reference evidence="2" key="1">
    <citation type="submission" date="2021-01" db="EMBL/GenBank/DDBJ databases">
        <title>Whole genome shotgun sequence of Sinosporangium siamense NBRC 109515.</title>
        <authorList>
            <person name="Komaki H."/>
            <person name="Tamura T."/>
        </authorList>
    </citation>
    <scope>NUCLEOTIDE SEQUENCE</scope>
    <source>
        <strain evidence="2">NBRC 109515</strain>
    </source>
</reference>
<evidence type="ECO:0000313" key="2">
    <source>
        <dbReference type="EMBL" id="GII96094.1"/>
    </source>
</evidence>
<dbReference type="InterPro" id="IPR006626">
    <property type="entry name" value="PbH1"/>
</dbReference>
<name>A0A919VFG2_9ACTN</name>
<evidence type="ECO:0000313" key="3">
    <source>
        <dbReference type="Proteomes" id="UP000606172"/>
    </source>
</evidence>
<dbReference type="SUPFAM" id="SSF49785">
    <property type="entry name" value="Galactose-binding domain-like"/>
    <property type="match status" value="1"/>
</dbReference>
<dbReference type="AlphaFoldDB" id="A0A919VFG2"/>
<dbReference type="Gene3D" id="2.60.120.260">
    <property type="entry name" value="Galactose-binding domain-like"/>
    <property type="match status" value="1"/>
</dbReference>
<accession>A0A919VFG2</accession>
<proteinExistence type="predicted"/>
<keyword evidence="3" id="KW-1185">Reference proteome</keyword>
<comment type="caution">
    <text evidence="2">The sequence shown here is derived from an EMBL/GenBank/DDBJ whole genome shotgun (WGS) entry which is preliminary data.</text>
</comment>
<dbReference type="RefSeq" id="WP_204031124.1">
    <property type="nucleotide sequence ID" value="NZ_BOOW01000042.1"/>
</dbReference>
<sequence length="740" mass="77399">MTYYVDPAGDDSAAGTSPATAWRTLAKVNATGFLPGDTVAFKAGGTWTGQLAPTASGAAGAPITFTSYGDAGRARIDGAGRVTSAVLLADLKHVVLDGLDVTNTGACGAYRNGVNVTARDSGELPGIVLRNLTVHDVDGPTGTHVNIGYGGILVNVRGCAVPTYFRDLLIENNHVARVPSYGIVTWSTWMQREGWNALWEELGIPAGEFRPFTPTEGLVIRGNRVEDIGNGGINPNQARNVLIEHNTVLRTSMQHRNAAVWWSGVDDIVVQHNEVAQTHYNGPMQDSSAFDADESVHGSLVQYNYSHDNGGGFFMTCSAHDAPTESVVRYNISENDRGYVFMFIVANTARADIYNNTVYATKSTVDEPLLGMVHQDGLNHTGIAFRNNVFVNPLAAPYHARDAEYSGNLYHGGPVPEDLAAVIGDPCLTAPGSGRHGYGLGAGSPALAAGRTVLGDGGRDHFGAPLPGAAPDLGAVQSAAAATWDGEILDLRAAQVVDSVELAVPYGRGAPPVDVQIWESTGWTTAVSGARLDFASDTGTVEYRTVRLPHPVTTGKVRVVAGGLTIRGVRAAGGGSPPAPVVTSSYGTSKGTLHHIADGWSGTSWASARGVTFPGDVTVCFPAARPVGSVTLSVSHGRDQGVTGLDIQTWDGSAWVTRRSGVTLTWDSDTATVESRTITLPAPVTTERVRLIVTAANLAHGRFALHGMDVGAGGRNAGPHDIGRGHDAIEGPSPVDSSVA</sequence>
<protein>
    <recommendedName>
        <fullName evidence="4">Right-handed parallel beta-helix repeat-containing protein</fullName>
    </recommendedName>
</protein>
<dbReference type="Proteomes" id="UP000606172">
    <property type="component" value="Unassembled WGS sequence"/>
</dbReference>
<dbReference type="InterPro" id="IPR008979">
    <property type="entry name" value="Galactose-bd-like_sf"/>
</dbReference>
<dbReference type="SUPFAM" id="SSF51126">
    <property type="entry name" value="Pectin lyase-like"/>
    <property type="match status" value="1"/>
</dbReference>
<dbReference type="Gene3D" id="2.160.20.10">
    <property type="entry name" value="Single-stranded right-handed beta-helix, Pectin lyase-like"/>
    <property type="match status" value="1"/>
</dbReference>
<organism evidence="2 3">
    <name type="scientific">Sinosporangium siamense</name>
    <dbReference type="NCBI Taxonomy" id="1367973"/>
    <lineage>
        <taxon>Bacteria</taxon>
        <taxon>Bacillati</taxon>
        <taxon>Actinomycetota</taxon>
        <taxon>Actinomycetes</taxon>
        <taxon>Streptosporangiales</taxon>
        <taxon>Streptosporangiaceae</taxon>
        <taxon>Sinosporangium</taxon>
    </lineage>
</organism>